<dbReference type="SMART" id="SM00164">
    <property type="entry name" value="TBC"/>
    <property type="match status" value="1"/>
</dbReference>
<dbReference type="EMBL" id="JANBUL010000247">
    <property type="protein sequence ID" value="KAJ2778146.1"/>
    <property type="molecule type" value="Genomic_DNA"/>
</dbReference>
<dbReference type="PROSITE" id="PS50086">
    <property type="entry name" value="TBC_RABGAP"/>
    <property type="match status" value="1"/>
</dbReference>
<sequence>MAEQAAVCRAEHTPPGQSLKAHGGGGGGGALLGSPTAGAFAQRQQQRQQAGALPLPPSSSSSQTVTDAQGAAAMARPASAAPSSASSSSSAASSLRSSLRQQQRPATASAATAGSGAGASHSAVAAQQQRAPDGAGAQNNNSGGDGCVSRAGENACSSDSNGGSAKAARGGGGGGVQPPRHTGQRRSPGGGAGPAAEPDYVDRFGSYYDYLPIVDEAPARERAAGIGGGGSGSPPARAPALRRDEGLKQRGGSPQTFSSSLLRGARGARPGSASDSDSLGLQPARRPHNGSASGGGGGGANRRSIASRVSSLAESVRAPAASITKSVRRRNLHQASQHSRRVATRLLMRAGLSRIAIRVAAMGTGTGAGAAAGAAAAGPGGVFESAEAMASSALEPGAELDPNGLQALRDERRKQVAFVDEFGFMHFEDSDPQRAEQAQHFDAWRARPGNAAKQPRPRTPAQPGSDARWDALLDAFDAPTLRASRKVKRLVQAGVPPAARARFYYVLSGAAALSQPGEYARLAALPAVPIYDVIERDVARCYPDHVMFADAGAAGQRQLRRILRAYAQHNPDIGYCQGMGRLAGLFLIAGLGEEQAFWVLAATIRGAIPRYYEPDLAGLREHTAIFEVLLHERSPRLAEHLAEQGCDALMYATPWFMTVFTLSLPWPAALRVWDWFVFRGPKVLFRVALAIADLAAPFLLEACPTIAEQLAFLLHIPPGLVDADAVIAAAARVKISERHIERLARHAAATSADPLRR</sequence>
<dbReference type="AlphaFoldDB" id="A0A9W8H4P0"/>
<reference evidence="3" key="1">
    <citation type="submission" date="2022-07" db="EMBL/GenBank/DDBJ databases">
        <title>Phylogenomic reconstructions and comparative analyses of Kickxellomycotina fungi.</title>
        <authorList>
            <person name="Reynolds N.K."/>
            <person name="Stajich J.E."/>
            <person name="Barry K."/>
            <person name="Grigoriev I.V."/>
            <person name="Crous P."/>
            <person name="Smith M.E."/>
        </authorList>
    </citation>
    <scope>NUCLEOTIDE SEQUENCE</scope>
    <source>
        <strain evidence="3">NBRC 105414</strain>
    </source>
</reference>
<evidence type="ECO:0000259" key="2">
    <source>
        <dbReference type="PROSITE" id="PS50086"/>
    </source>
</evidence>
<gene>
    <name evidence="3" type="ORF">H4R18_004784</name>
</gene>
<dbReference type="OrthoDB" id="159449at2759"/>
<dbReference type="Proteomes" id="UP001140217">
    <property type="component" value="Unassembled WGS sequence"/>
</dbReference>
<dbReference type="SUPFAM" id="SSF47923">
    <property type="entry name" value="Ypt/Rab-GAP domain of gyp1p"/>
    <property type="match status" value="2"/>
</dbReference>
<dbReference type="PANTHER" id="PTHR47219">
    <property type="entry name" value="RAB GTPASE-ACTIVATING PROTEIN 1-LIKE"/>
    <property type="match status" value="1"/>
</dbReference>
<evidence type="ECO:0000313" key="3">
    <source>
        <dbReference type="EMBL" id="KAJ2778146.1"/>
    </source>
</evidence>
<comment type="caution">
    <text evidence="3">The sequence shown here is derived from an EMBL/GenBank/DDBJ whole genome shotgun (WGS) entry which is preliminary data.</text>
</comment>
<accession>A0A9W8H4P0</accession>
<dbReference type="Gene3D" id="1.10.472.80">
    <property type="entry name" value="Ypt/Rab-GAP domain of gyp1p, domain 3"/>
    <property type="match status" value="1"/>
</dbReference>
<dbReference type="Gene3D" id="1.10.8.270">
    <property type="entry name" value="putative rabgap domain of human tbc1 domain family member 14 like domains"/>
    <property type="match status" value="1"/>
</dbReference>
<feature type="compositionally biased region" description="Gly residues" evidence="1">
    <location>
        <begin position="22"/>
        <end position="31"/>
    </location>
</feature>
<keyword evidence="4" id="KW-1185">Reference proteome</keyword>
<feature type="compositionally biased region" description="Basic residues" evidence="1">
    <location>
        <begin position="326"/>
        <end position="341"/>
    </location>
</feature>
<feature type="compositionally biased region" description="Polar residues" evidence="1">
    <location>
        <begin position="252"/>
        <end position="261"/>
    </location>
</feature>
<evidence type="ECO:0000256" key="1">
    <source>
        <dbReference type="SAM" id="MobiDB-lite"/>
    </source>
</evidence>
<dbReference type="GO" id="GO:0031267">
    <property type="term" value="F:small GTPase binding"/>
    <property type="evidence" value="ECO:0007669"/>
    <property type="project" value="TreeGrafter"/>
</dbReference>
<feature type="compositionally biased region" description="Low complexity" evidence="1">
    <location>
        <begin position="37"/>
        <end position="131"/>
    </location>
</feature>
<proteinExistence type="predicted"/>
<dbReference type="FunFam" id="1.10.8.270:FF:000016">
    <property type="entry name" value="TBC1 domain family member 2A"/>
    <property type="match status" value="1"/>
</dbReference>
<evidence type="ECO:0000313" key="4">
    <source>
        <dbReference type="Proteomes" id="UP001140217"/>
    </source>
</evidence>
<name>A0A9W8H4P0_9FUNG</name>
<feature type="region of interest" description="Disordered" evidence="1">
    <location>
        <begin position="244"/>
        <end position="341"/>
    </location>
</feature>
<dbReference type="InterPro" id="IPR050302">
    <property type="entry name" value="Rab_GAP_TBC_domain"/>
</dbReference>
<feature type="domain" description="Rab-GAP TBC" evidence="2">
    <location>
        <begin position="494"/>
        <end position="680"/>
    </location>
</feature>
<dbReference type="GO" id="GO:0005096">
    <property type="term" value="F:GTPase activator activity"/>
    <property type="evidence" value="ECO:0007669"/>
    <property type="project" value="TreeGrafter"/>
</dbReference>
<dbReference type="Pfam" id="PF00566">
    <property type="entry name" value="RabGAP-TBC"/>
    <property type="match status" value="1"/>
</dbReference>
<organism evidence="3 4">
    <name type="scientific">Coemansia javaensis</name>
    <dbReference type="NCBI Taxonomy" id="2761396"/>
    <lineage>
        <taxon>Eukaryota</taxon>
        <taxon>Fungi</taxon>
        <taxon>Fungi incertae sedis</taxon>
        <taxon>Zoopagomycota</taxon>
        <taxon>Kickxellomycotina</taxon>
        <taxon>Kickxellomycetes</taxon>
        <taxon>Kickxellales</taxon>
        <taxon>Kickxellaceae</taxon>
        <taxon>Coemansia</taxon>
    </lineage>
</organism>
<dbReference type="InterPro" id="IPR035969">
    <property type="entry name" value="Rab-GAP_TBC_sf"/>
</dbReference>
<feature type="region of interest" description="Disordered" evidence="1">
    <location>
        <begin position="1"/>
        <end position="201"/>
    </location>
</feature>
<protein>
    <recommendedName>
        <fullName evidence="2">Rab-GAP TBC domain-containing protein</fullName>
    </recommendedName>
</protein>
<dbReference type="PANTHER" id="PTHR47219:SF9">
    <property type="entry name" value="GTPASE ACTIVATING PROTEIN AND CENTROSOME-ASSOCIATED, ISOFORM B"/>
    <property type="match status" value="1"/>
</dbReference>
<dbReference type="InterPro" id="IPR000195">
    <property type="entry name" value="Rab-GAP-TBC_dom"/>
</dbReference>